<feature type="non-terminal residue" evidence="2">
    <location>
        <position position="527"/>
    </location>
</feature>
<dbReference type="Proteomes" id="UP001497497">
    <property type="component" value="Unassembled WGS sequence"/>
</dbReference>
<evidence type="ECO:0000313" key="3">
    <source>
        <dbReference type="Proteomes" id="UP001497497"/>
    </source>
</evidence>
<feature type="compositionally biased region" description="Polar residues" evidence="1">
    <location>
        <begin position="231"/>
        <end position="251"/>
    </location>
</feature>
<name>A0AAV2IAI2_LYMST</name>
<evidence type="ECO:0000313" key="2">
    <source>
        <dbReference type="EMBL" id="CAL1543838.1"/>
    </source>
</evidence>
<evidence type="ECO:0000256" key="1">
    <source>
        <dbReference type="SAM" id="MobiDB-lite"/>
    </source>
</evidence>
<feature type="region of interest" description="Disordered" evidence="1">
    <location>
        <begin position="1"/>
        <end position="113"/>
    </location>
</feature>
<reference evidence="2 3" key="1">
    <citation type="submission" date="2024-04" db="EMBL/GenBank/DDBJ databases">
        <authorList>
            <consortium name="Genoscope - CEA"/>
            <person name="William W."/>
        </authorList>
    </citation>
    <scope>NUCLEOTIDE SEQUENCE [LARGE SCALE GENOMIC DNA]</scope>
</reference>
<comment type="caution">
    <text evidence="2">The sequence shown here is derived from an EMBL/GenBank/DDBJ whole genome shotgun (WGS) entry which is preliminary data.</text>
</comment>
<gene>
    <name evidence="2" type="ORF">GSLYS_00017351001</name>
</gene>
<dbReference type="EMBL" id="CAXITT010000579">
    <property type="protein sequence ID" value="CAL1543838.1"/>
    <property type="molecule type" value="Genomic_DNA"/>
</dbReference>
<dbReference type="AlphaFoldDB" id="A0AAV2IAI2"/>
<feature type="compositionally biased region" description="Polar residues" evidence="1">
    <location>
        <begin position="408"/>
        <end position="442"/>
    </location>
</feature>
<protein>
    <submittedName>
        <fullName evidence="2">Uncharacterized protein</fullName>
    </submittedName>
</protein>
<feature type="compositionally biased region" description="Polar residues" evidence="1">
    <location>
        <begin position="78"/>
        <end position="106"/>
    </location>
</feature>
<feature type="compositionally biased region" description="Polar residues" evidence="1">
    <location>
        <begin position="272"/>
        <end position="282"/>
    </location>
</feature>
<feature type="region of interest" description="Disordered" evidence="1">
    <location>
        <begin position="223"/>
        <end position="295"/>
    </location>
</feature>
<feature type="region of interest" description="Disordered" evidence="1">
    <location>
        <begin position="406"/>
        <end position="446"/>
    </location>
</feature>
<sequence>MNGYGSNQAYGQHNGEGGHSGKGHRQTQHRPFAGHGQSEIPKLHVQPDTPVPPSSQSTPGPGDRGGGYLSHLPAISPRSLTTTAKPAQGKTSLSTRNSFEQKSGASTGRVAGSNPISRIIPVATTSSFPNKHMKQEIKTDEYGPKCIPLVIRQTNALSNTSQPANTASNFGSSCNNGKPFAISSNVNKNSMASLETFSEFPSISGDISVGDRQHSLQPLQKHFNHAPAGSDVSSIGGQHSLHTSRNGTHLTSISSSSSHQDRMSAAPGMVQVSGQTPRNSIGTPKPGDPTGNHVFREPALPKQSDWLHYKPLPSAASSTMGSSDNDSTSIVVPGSSTSHYNQGSNLSPFQGNDVSPFPSSFTSPRHSASTYARASQKRALSISPSLSDGLDLNHIRLSPNSLGPYLASRTSSTSGSPQLGQLGSFSHLSARNSSPYSQTGSGQRRFGGNHTPYSMASGVKSENNIDYFGMEPSEASGFEEIMRNAFVARQNEMPYIEQNIALGRFPNGVNGFYNGQIEHQNVGSNQG</sequence>
<feature type="compositionally biased region" description="Polar residues" evidence="1">
    <location>
        <begin position="1"/>
        <end position="11"/>
    </location>
</feature>
<keyword evidence="3" id="KW-1185">Reference proteome</keyword>
<organism evidence="2 3">
    <name type="scientific">Lymnaea stagnalis</name>
    <name type="common">Great pond snail</name>
    <name type="synonym">Helix stagnalis</name>
    <dbReference type="NCBI Taxonomy" id="6523"/>
    <lineage>
        <taxon>Eukaryota</taxon>
        <taxon>Metazoa</taxon>
        <taxon>Spiralia</taxon>
        <taxon>Lophotrochozoa</taxon>
        <taxon>Mollusca</taxon>
        <taxon>Gastropoda</taxon>
        <taxon>Heterobranchia</taxon>
        <taxon>Euthyneura</taxon>
        <taxon>Panpulmonata</taxon>
        <taxon>Hygrophila</taxon>
        <taxon>Lymnaeoidea</taxon>
        <taxon>Lymnaeidae</taxon>
        <taxon>Lymnaea</taxon>
    </lineage>
</organism>
<proteinExistence type="predicted"/>
<accession>A0AAV2IAI2</accession>